<feature type="signal peptide" evidence="3">
    <location>
        <begin position="1"/>
        <end position="38"/>
    </location>
</feature>
<dbReference type="Gene3D" id="1.10.1330.10">
    <property type="entry name" value="Dockerin domain"/>
    <property type="match status" value="1"/>
</dbReference>
<sequence length="944" mass="101882">MAIQLFEGMMNWMKPYRRLLFTICCLFLMMLVPLSASAEEHTVTVSKLSAEIPSNDKLVVRVGDIDFSVELKEVVMEVEGRTAIMYPHCILSTRCYWEGELSLSGLPKGKKTVKVTAVDHFGNKGEAVLAFQHDHYPVLKTQLPANLSVVKSPLHIKASASDDLGAPKVRISVSSQGKGIYNSTGAGSLDKWILLSDYDGQLLDITVTAEDSSGRQVKESSQFYTHNSEHAVKVGQVEGELLDFDAVHYLYLTPQKELKLKNRAGGGETLIHTAGANQLFHSASLQYGQVIFTVKDKDSSYDGPTYQWKDGEVTQIGSVQWRGSYMMYYDSGKLLVKHRVTGETREIVSGYPHLPSVLKAELTPEGDVWFSTYYGFGLSKKDGTITHMGSSALGFNIEAFQVDGDIVLIYSSVGASKYDVKSGQQTSLSYGLYEPDFEKRAVTRGGWTAYLKKSSMGSHEQVVLQSPQGEDRQLTYTLGETKRIQGLGANGALFYSVNGKTFYYTPGSDKPVLEFASMKKLVQRDGTWYGLLGNTLFKIRTGEPADTQAPVWPAGSELTVTDVTYSTARLAWRPASDNVGVAKYILLQNGARTAELPVTAATYGVSGLQPGTAYTFSLAAEDAAGNRSTANPSVSFTTGQEPEPEDTAAPEWPSGEAVTVSGVTYAAAELRWVPASDLKGVTAYEIYRNEELLDTVSGAVYSYRASGLSPETVYVFTLKARDAAGNVSLNNPSVTVTTSAYGPEPGPAGLLGLQAKKGMVEAGSVLEVTVKAEGAQDLYGFLAKLEYDPSRLKLMQTGLHPDFGREQENAVFGRVASAAGRAKLTGSLLGDVPGRSGRANLITLKFTALKAGESEIRLLADSAVSNSRGVVTPLGTAVVLKVNVGAGDFDGDGRVGLSDLVRISGHYGQTAEQAGYEPQFDLNRDGRIDRTDIQYVADKTAAAG</sequence>
<dbReference type="STRING" id="1116391.PM3016_6635"/>
<dbReference type="HOGENOM" id="CLU_005493_0_0_9"/>
<dbReference type="SUPFAM" id="SSF49265">
    <property type="entry name" value="Fibronectin type III"/>
    <property type="match status" value="1"/>
</dbReference>
<dbReference type="InterPro" id="IPR036116">
    <property type="entry name" value="FN3_sf"/>
</dbReference>
<dbReference type="InterPro" id="IPR002105">
    <property type="entry name" value="Dockerin_1_rpt"/>
</dbReference>
<accession>H6NM88</accession>
<dbReference type="CDD" id="cd14254">
    <property type="entry name" value="Dockerin_II"/>
    <property type="match status" value="1"/>
</dbReference>
<dbReference type="InterPro" id="IPR002102">
    <property type="entry name" value="Cohesin_dom"/>
</dbReference>
<organism evidence="5 6">
    <name type="scientific">Paenibacillus mucilaginosus 3016</name>
    <dbReference type="NCBI Taxonomy" id="1116391"/>
    <lineage>
        <taxon>Bacteria</taxon>
        <taxon>Bacillati</taxon>
        <taxon>Bacillota</taxon>
        <taxon>Bacilli</taxon>
        <taxon>Bacillales</taxon>
        <taxon>Paenibacillaceae</taxon>
        <taxon>Paenibacillus</taxon>
    </lineage>
</organism>
<keyword evidence="1" id="KW-0677">Repeat</keyword>
<evidence type="ECO:0000256" key="1">
    <source>
        <dbReference type="ARBA" id="ARBA00022737"/>
    </source>
</evidence>
<dbReference type="InterPro" id="IPR013783">
    <property type="entry name" value="Ig-like_fold"/>
</dbReference>
<dbReference type="Proteomes" id="UP000007523">
    <property type="component" value="Chromosome"/>
</dbReference>
<dbReference type="PANTHER" id="PTHR46708:SF2">
    <property type="entry name" value="FIBRONECTIN TYPE-III DOMAIN-CONTAINING PROTEIN"/>
    <property type="match status" value="1"/>
</dbReference>
<dbReference type="CDD" id="cd00063">
    <property type="entry name" value="FN3"/>
    <property type="match status" value="2"/>
</dbReference>
<protein>
    <submittedName>
        <fullName evidence="5">Carbohydrate-binding family protein</fullName>
    </submittedName>
</protein>
<dbReference type="PROSITE" id="PS50853">
    <property type="entry name" value="FN3"/>
    <property type="match status" value="2"/>
</dbReference>
<dbReference type="GO" id="GO:0000272">
    <property type="term" value="P:polysaccharide catabolic process"/>
    <property type="evidence" value="ECO:0007669"/>
    <property type="project" value="InterPro"/>
</dbReference>
<dbReference type="GO" id="GO:0004553">
    <property type="term" value="F:hydrolase activity, hydrolyzing O-glycosyl compounds"/>
    <property type="evidence" value="ECO:0007669"/>
    <property type="project" value="InterPro"/>
</dbReference>
<evidence type="ECO:0000256" key="2">
    <source>
        <dbReference type="SAM" id="MobiDB-lite"/>
    </source>
</evidence>
<dbReference type="InterPro" id="IPR008965">
    <property type="entry name" value="CBM2/CBM3_carb-bd_dom_sf"/>
</dbReference>
<dbReference type="CDD" id="cd08547">
    <property type="entry name" value="Type_II_cohesin"/>
    <property type="match status" value="1"/>
</dbReference>
<dbReference type="SUPFAM" id="SSF63446">
    <property type="entry name" value="Type I dockerin domain"/>
    <property type="match status" value="1"/>
</dbReference>
<dbReference type="SUPFAM" id="SSF49384">
    <property type="entry name" value="Carbohydrate-binding domain"/>
    <property type="match status" value="1"/>
</dbReference>
<feature type="compositionally biased region" description="Polar residues" evidence="2">
    <location>
        <begin position="627"/>
        <end position="640"/>
    </location>
</feature>
<feature type="domain" description="Fibronectin type-III" evidence="4">
    <location>
        <begin position="654"/>
        <end position="741"/>
    </location>
</feature>
<dbReference type="Pfam" id="PF00404">
    <property type="entry name" value="Dockerin_1"/>
    <property type="match status" value="1"/>
</dbReference>
<dbReference type="Pfam" id="PF00041">
    <property type="entry name" value="fn3"/>
    <property type="match status" value="2"/>
</dbReference>
<feature type="chain" id="PRO_5003605146" evidence="3">
    <location>
        <begin position="39"/>
        <end position="944"/>
    </location>
</feature>
<evidence type="ECO:0000256" key="3">
    <source>
        <dbReference type="SAM" id="SignalP"/>
    </source>
</evidence>
<dbReference type="InterPro" id="IPR003961">
    <property type="entry name" value="FN3_dom"/>
</dbReference>
<dbReference type="InterPro" id="IPR050991">
    <property type="entry name" value="ECM_Regulatory_Proteins"/>
</dbReference>
<proteinExistence type="predicted"/>
<dbReference type="Gene3D" id="2.60.40.10">
    <property type="entry name" value="Immunoglobulins"/>
    <property type="match status" value="2"/>
</dbReference>
<feature type="domain" description="Fibronectin type-III" evidence="4">
    <location>
        <begin position="554"/>
        <end position="641"/>
    </location>
</feature>
<evidence type="ECO:0000259" key="4">
    <source>
        <dbReference type="PROSITE" id="PS50853"/>
    </source>
</evidence>
<dbReference type="SMART" id="SM00060">
    <property type="entry name" value="FN3"/>
    <property type="match status" value="2"/>
</dbReference>
<evidence type="ECO:0000313" key="5">
    <source>
        <dbReference type="EMBL" id="AFC33250.1"/>
    </source>
</evidence>
<dbReference type="InterPro" id="IPR036439">
    <property type="entry name" value="Dockerin_dom_sf"/>
</dbReference>
<keyword evidence="6" id="KW-1185">Reference proteome</keyword>
<dbReference type="KEGG" id="pmq:PM3016_6635"/>
<name>H6NM88_9BACL</name>
<dbReference type="PANTHER" id="PTHR46708">
    <property type="entry name" value="TENASCIN"/>
    <property type="match status" value="1"/>
</dbReference>
<dbReference type="AlphaFoldDB" id="H6NM88"/>
<keyword evidence="3" id="KW-0732">Signal</keyword>
<evidence type="ECO:0000313" key="6">
    <source>
        <dbReference type="Proteomes" id="UP000007523"/>
    </source>
</evidence>
<gene>
    <name evidence="5" type="ORF">PM3016_6635</name>
</gene>
<dbReference type="PROSITE" id="PS00018">
    <property type="entry name" value="EF_HAND_1"/>
    <property type="match status" value="2"/>
</dbReference>
<feature type="region of interest" description="Disordered" evidence="2">
    <location>
        <begin position="627"/>
        <end position="652"/>
    </location>
</feature>
<dbReference type="EMBL" id="CP003235">
    <property type="protein sequence ID" value="AFC33250.1"/>
    <property type="molecule type" value="Genomic_DNA"/>
</dbReference>
<dbReference type="Pfam" id="PF00963">
    <property type="entry name" value="Cohesin"/>
    <property type="match status" value="1"/>
</dbReference>
<reference evidence="5 6" key="1">
    <citation type="journal article" date="2012" name="J. Bacteriol.">
        <title>Complete Genome Sequence of Paenibacillus mucilaginosus 3016, a Bacterium Functional as Microbial Fertilizer.</title>
        <authorList>
            <person name="Ma M."/>
            <person name="Wang Z."/>
            <person name="Li L."/>
            <person name="Jiang X."/>
            <person name="Guan D."/>
            <person name="Cao F."/>
            <person name="Chen H."/>
            <person name="Wang X."/>
            <person name="Shen D."/>
            <person name="Du B."/>
            <person name="Li J."/>
        </authorList>
    </citation>
    <scope>NUCLEOTIDE SEQUENCE [LARGE SCALE GENOMIC DNA]</scope>
    <source>
        <strain evidence="5 6">3016</strain>
    </source>
</reference>
<dbReference type="InterPro" id="IPR018247">
    <property type="entry name" value="EF_Hand_1_Ca_BS"/>
</dbReference>
<dbReference type="GO" id="GO:0030246">
    <property type="term" value="F:carbohydrate binding"/>
    <property type="evidence" value="ECO:0007669"/>
    <property type="project" value="InterPro"/>
</dbReference>
<dbReference type="Gene3D" id="2.60.40.680">
    <property type="match status" value="1"/>
</dbReference>